<dbReference type="RefSeq" id="WP_006182894.1">
    <property type="nucleotide sequence ID" value="NC_019962.1"/>
</dbReference>
<dbReference type="Pfam" id="PF00015">
    <property type="entry name" value="MCPsignal"/>
    <property type="match status" value="1"/>
</dbReference>
<evidence type="ECO:0000313" key="12">
    <source>
        <dbReference type="Proteomes" id="UP000011593"/>
    </source>
</evidence>
<dbReference type="PROSITE" id="PS50885">
    <property type="entry name" value="HAMP"/>
    <property type="match status" value="2"/>
</dbReference>
<dbReference type="GO" id="GO:0006935">
    <property type="term" value="P:chemotaxis"/>
    <property type="evidence" value="ECO:0007669"/>
    <property type="project" value="InterPro"/>
</dbReference>
<dbReference type="InterPro" id="IPR003660">
    <property type="entry name" value="HAMP_dom"/>
</dbReference>
<dbReference type="KEGG" id="npe:Natpe_3662"/>
<reference evidence="10 12" key="3">
    <citation type="journal article" date="2014" name="PLoS Genet.">
        <title>Phylogenetically driven sequencing of extremely halophilic archaea reveals strategies for static and dynamic osmo-response.</title>
        <authorList>
            <person name="Becker E.A."/>
            <person name="Seitzer P.M."/>
            <person name="Tritt A."/>
            <person name="Larsen D."/>
            <person name="Krusor M."/>
            <person name="Yao A.I."/>
            <person name="Wu D."/>
            <person name="Madern D."/>
            <person name="Eisen J.A."/>
            <person name="Darling A.E."/>
            <person name="Facciotti M.T."/>
        </authorList>
    </citation>
    <scope>NUCLEOTIDE SEQUENCE [LARGE SCALE GENOMIC DNA]</scope>
    <source>
        <strain evidence="10 12">DSM 15624</strain>
    </source>
</reference>
<dbReference type="PATRIC" id="fig|797303.5.peg.3535"/>
<dbReference type="eggNOG" id="arCOG02320">
    <property type="taxonomic scope" value="Archaea"/>
</dbReference>
<dbReference type="InterPro" id="IPR004090">
    <property type="entry name" value="Chemotax_Me-accpt_rcpt"/>
</dbReference>
<dbReference type="Pfam" id="PF00672">
    <property type="entry name" value="HAMP"/>
    <property type="match status" value="1"/>
</dbReference>
<evidence type="ECO:0000313" key="10">
    <source>
        <dbReference type="EMBL" id="ELY71255.1"/>
    </source>
</evidence>
<dbReference type="OrthoDB" id="8523at2157"/>
<feature type="transmembrane region" description="Helical" evidence="6">
    <location>
        <begin position="281"/>
        <end position="301"/>
    </location>
</feature>
<evidence type="ECO:0000259" key="7">
    <source>
        <dbReference type="PROSITE" id="PS50111"/>
    </source>
</evidence>
<evidence type="ECO:0000256" key="4">
    <source>
        <dbReference type="SAM" id="Coils"/>
    </source>
</evidence>
<dbReference type="PANTHER" id="PTHR32089:SF112">
    <property type="entry name" value="LYSOZYME-LIKE PROTEIN-RELATED"/>
    <property type="match status" value="1"/>
</dbReference>
<dbReference type="SMART" id="SM00283">
    <property type="entry name" value="MA"/>
    <property type="match status" value="1"/>
</dbReference>
<dbReference type="EMBL" id="AOIE01000104">
    <property type="protein sequence ID" value="ELY71255.1"/>
    <property type="molecule type" value="Genomic_DNA"/>
</dbReference>
<feature type="domain" description="HAMP" evidence="8">
    <location>
        <begin position="375"/>
        <end position="428"/>
    </location>
</feature>
<feature type="transmembrane region" description="Helical" evidence="6">
    <location>
        <begin position="20"/>
        <end position="40"/>
    </location>
</feature>
<dbReference type="PRINTS" id="PR00260">
    <property type="entry name" value="CHEMTRNSDUCR"/>
</dbReference>
<dbReference type="GO" id="GO:0016020">
    <property type="term" value="C:membrane"/>
    <property type="evidence" value="ECO:0007669"/>
    <property type="project" value="InterPro"/>
</dbReference>
<feature type="coiled-coil region" evidence="4">
    <location>
        <begin position="588"/>
        <end position="615"/>
    </location>
</feature>
<reference evidence="9" key="1">
    <citation type="submission" date="2012-02" db="EMBL/GenBank/DDBJ databases">
        <title>Complete sequence of chromosome of Natrinema pellirubrum DSM 15624.</title>
        <authorList>
            <consortium name="US DOE Joint Genome Institute"/>
            <person name="Lucas S."/>
            <person name="Han J."/>
            <person name="Lapidus A."/>
            <person name="Cheng J.-F."/>
            <person name="Goodwin L."/>
            <person name="Pitluck S."/>
            <person name="Peters L."/>
            <person name="Teshima H."/>
            <person name="Detter J.C."/>
            <person name="Han C."/>
            <person name="Tapia R."/>
            <person name="Land M."/>
            <person name="Hauser L."/>
            <person name="Kyrpides N."/>
            <person name="Ivanova N."/>
            <person name="Pagani I."/>
            <person name="Sproer C."/>
            <person name="Anderson I."/>
            <person name="Woyke T."/>
        </authorList>
    </citation>
    <scope>NUCLEOTIDE SEQUENCE</scope>
    <source>
        <strain evidence="9">DSM 15624</strain>
    </source>
</reference>
<keyword evidence="4" id="KW-0175">Coiled coil</keyword>
<evidence type="ECO:0000256" key="5">
    <source>
        <dbReference type="SAM" id="MobiDB-lite"/>
    </source>
</evidence>
<dbReference type="CDD" id="cd06225">
    <property type="entry name" value="HAMP"/>
    <property type="match status" value="1"/>
</dbReference>
<keyword evidence="6" id="KW-0812">Transmembrane</keyword>
<feature type="region of interest" description="Disordered" evidence="5">
    <location>
        <begin position="728"/>
        <end position="786"/>
    </location>
</feature>
<proteinExistence type="inferred from homology"/>
<evidence type="ECO:0000256" key="2">
    <source>
        <dbReference type="ARBA" id="ARBA00029447"/>
    </source>
</evidence>
<dbReference type="STRING" id="797303.Natpe_3662"/>
<keyword evidence="6" id="KW-1133">Transmembrane helix</keyword>
<name>L0JS23_NATP1</name>
<evidence type="ECO:0000256" key="1">
    <source>
        <dbReference type="ARBA" id="ARBA00023224"/>
    </source>
</evidence>
<dbReference type="Gene3D" id="1.10.287.950">
    <property type="entry name" value="Methyl-accepting chemotaxis protein"/>
    <property type="match status" value="1"/>
</dbReference>
<dbReference type="AlphaFoldDB" id="L0JS23"/>
<dbReference type="GO" id="GO:0004888">
    <property type="term" value="F:transmembrane signaling receptor activity"/>
    <property type="evidence" value="ECO:0007669"/>
    <property type="project" value="InterPro"/>
</dbReference>
<dbReference type="PROSITE" id="PS50111">
    <property type="entry name" value="CHEMOTAXIS_TRANSDUC_2"/>
    <property type="match status" value="1"/>
</dbReference>
<keyword evidence="1 3" id="KW-0807">Transducer</keyword>
<reference evidence="11" key="2">
    <citation type="submission" date="2012-02" db="EMBL/GenBank/DDBJ databases">
        <title>Complete sequence of chromosome of Natrinema pellirubrum DSM 15624.</title>
        <authorList>
            <person name="Lucas S."/>
            <person name="Han J."/>
            <person name="Lapidus A."/>
            <person name="Cheng J.-F."/>
            <person name="Goodwin L."/>
            <person name="Pitluck S."/>
            <person name="Peters L."/>
            <person name="Teshima H."/>
            <person name="Detter J.C."/>
            <person name="Han C."/>
            <person name="Tapia R."/>
            <person name="Land M."/>
            <person name="Hauser L."/>
            <person name="Kyrpides N."/>
            <person name="Ivanova N."/>
            <person name="Pagani I."/>
            <person name="Sproer C."/>
            <person name="Anderson I."/>
            <person name="Woyke T."/>
        </authorList>
    </citation>
    <scope>NUCLEOTIDE SEQUENCE [LARGE SCALE GENOMIC DNA]</scope>
    <source>
        <strain evidence="11">DSM 15624 / JCM 10476 / NCIMB 786</strain>
    </source>
</reference>
<accession>L0JS23</accession>
<evidence type="ECO:0000256" key="3">
    <source>
        <dbReference type="PROSITE-ProRule" id="PRU00284"/>
    </source>
</evidence>
<dbReference type="HOGENOM" id="CLU_000445_107_19_2"/>
<evidence type="ECO:0000259" key="8">
    <source>
        <dbReference type="PROSITE" id="PS50885"/>
    </source>
</evidence>
<feature type="coiled-coil region" evidence="4">
    <location>
        <begin position="525"/>
        <end position="552"/>
    </location>
</feature>
<feature type="coiled-coil region" evidence="4">
    <location>
        <begin position="339"/>
        <end position="369"/>
    </location>
</feature>
<feature type="domain" description="HAMP" evidence="8">
    <location>
        <begin position="302"/>
        <end position="354"/>
    </location>
</feature>
<keyword evidence="12" id="KW-1185">Reference proteome</keyword>
<dbReference type="PANTHER" id="PTHR32089">
    <property type="entry name" value="METHYL-ACCEPTING CHEMOTAXIS PROTEIN MCPB"/>
    <property type="match status" value="1"/>
</dbReference>
<dbReference type="GO" id="GO:0007165">
    <property type="term" value="P:signal transduction"/>
    <property type="evidence" value="ECO:0007669"/>
    <property type="project" value="UniProtKB-KW"/>
</dbReference>
<dbReference type="Gene3D" id="6.10.250.1910">
    <property type="match status" value="1"/>
</dbReference>
<dbReference type="SUPFAM" id="SSF58104">
    <property type="entry name" value="Methyl-accepting chemotaxis protein (MCP) signaling domain"/>
    <property type="match status" value="1"/>
</dbReference>
<dbReference type="Proteomes" id="UP000011593">
    <property type="component" value="Unassembled WGS sequence"/>
</dbReference>
<dbReference type="GeneID" id="14333115"/>
<sequence>MGILSWETVPGVRRSYALRFFAALVAILVVIGAFGGSIYAHTGTELESEVESQLVGDAKQDADRLDIWFRSTERQLESLPRSAAFRGDDRVAIADSLTRLTDRSAVEGAYYVESDGTVRVDAGTDAVVDDDRTVSPAVADRLSNAAADGSQVVFSEAFETGDGRPAMLAISQVPGESDRALVALVDLESLSRYMVGGDDTNEVVVTDASGTVVLAEDRSLLLGNDTVAPTGAGDDAGTTSIEGEDDETLVGYADLGNADWTLTTRVPASQAYSLQSDISNWILAMLAVTFGGILVLGATVGRSTARSLRSLSDRAAAIEDGDLEEPVESDRSDELGELHRSLDRMRRSLRDRLEETEAARAEAERARSESETFSRHLERTADEYGATMQTCAEGDLTRRLEPDTESEAMATVAREFNAMMDDIEATVAAARAFADAVDDAAASTADGVVEVQSASQQVTTSVQEIADGAERQSDRLASISTEIDELSTTTEEIAATSSQVATLAERTATTSTDARRAARRAIEGMNAIEDEADAAVAEVDRLEAEIEAIDDLLEFIGGVTQETNLLALNASIEAARSSSDDAEFTAVADQVKSLAADTQEAAEDVEERLERVSRRTEAVAAVVRETDDRIADHREAVETTVGALEEISDYAAETNDGVQEISAATQQQAGATQGLVSMTDDVTAISEETSAEAETVAAAAEEQTSSLAAVSRTATSLSDRARELTDSLSTFEVDAEPADAVPGDAADGAEGEPLAVDDYAADSDADERRAADESSAKRPFDWLEAQ</sequence>
<comment type="similarity">
    <text evidence="2">Belongs to the methyl-accepting chemotaxis (MCP) protein family.</text>
</comment>
<evidence type="ECO:0000256" key="6">
    <source>
        <dbReference type="SAM" id="Phobius"/>
    </source>
</evidence>
<feature type="domain" description="Methyl-accepting transducer" evidence="7">
    <location>
        <begin position="447"/>
        <end position="683"/>
    </location>
</feature>
<dbReference type="EMBL" id="CP003372">
    <property type="protein sequence ID" value="AGB33427.1"/>
    <property type="molecule type" value="Genomic_DNA"/>
</dbReference>
<dbReference type="InterPro" id="IPR004089">
    <property type="entry name" value="MCPsignal_dom"/>
</dbReference>
<evidence type="ECO:0000313" key="9">
    <source>
        <dbReference type="EMBL" id="AGB33427.1"/>
    </source>
</evidence>
<gene>
    <name evidence="9" type="ordered locus">Natpe_3662</name>
    <name evidence="10" type="ORF">C488_17758</name>
</gene>
<protein>
    <submittedName>
        <fullName evidence="10">Chemotaxis sensory transducer</fullName>
    </submittedName>
    <submittedName>
        <fullName evidence="9">Methyl-accepting chemotaxis protein</fullName>
    </submittedName>
</protein>
<feature type="compositionally biased region" description="Low complexity" evidence="5">
    <location>
        <begin position="738"/>
        <end position="753"/>
    </location>
</feature>
<evidence type="ECO:0000313" key="11">
    <source>
        <dbReference type="Proteomes" id="UP000010843"/>
    </source>
</evidence>
<organism evidence="9 11">
    <name type="scientific">Natrinema pellirubrum (strain DSM 15624 / CIP 106293 / JCM 10476 / NCIMB 786 / 157)</name>
    <dbReference type="NCBI Taxonomy" id="797303"/>
    <lineage>
        <taxon>Archaea</taxon>
        <taxon>Methanobacteriati</taxon>
        <taxon>Methanobacteriota</taxon>
        <taxon>Stenosarchaea group</taxon>
        <taxon>Halobacteria</taxon>
        <taxon>Halobacteriales</taxon>
        <taxon>Natrialbaceae</taxon>
        <taxon>Natrinema</taxon>
    </lineage>
</organism>
<feature type="compositionally biased region" description="Basic and acidic residues" evidence="5">
    <location>
        <begin position="766"/>
        <end position="786"/>
    </location>
</feature>
<dbReference type="SMART" id="SM00304">
    <property type="entry name" value="HAMP"/>
    <property type="match status" value="2"/>
</dbReference>
<keyword evidence="6" id="KW-0472">Membrane</keyword>
<dbReference type="eggNOG" id="arCOG02322">
    <property type="taxonomic scope" value="Archaea"/>
</dbReference>
<dbReference type="Proteomes" id="UP000010843">
    <property type="component" value="Chromosome"/>
</dbReference>